<evidence type="ECO:0000313" key="1">
    <source>
        <dbReference type="EMBL" id="JAH06192.1"/>
    </source>
</evidence>
<proteinExistence type="predicted"/>
<reference evidence="1" key="1">
    <citation type="submission" date="2014-11" db="EMBL/GenBank/DDBJ databases">
        <authorList>
            <person name="Amaro Gonzalez C."/>
        </authorList>
    </citation>
    <scope>NUCLEOTIDE SEQUENCE</scope>
</reference>
<reference evidence="1" key="2">
    <citation type="journal article" date="2015" name="Fish Shellfish Immunol.">
        <title>Early steps in the European eel (Anguilla anguilla)-Vibrio vulnificus interaction in the gills: Role of the RtxA13 toxin.</title>
        <authorList>
            <person name="Callol A."/>
            <person name="Pajuelo D."/>
            <person name="Ebbesson L."/>
            <person name="Teles M."/>
            <person name="MacKenzie S."/>
            <person name="Amaro C."/>
        </authorList>
    </citation>
    <scope>NUCLEOTIDE SEQUENCE</scope>
</reference>
<name>A0A0E9PPG6_ANGAN</name>
<protein>
    <submittedName>
        <fullName evidence="1">Uncharacterized protein</fullName>
    </submittedName>
</protein>
<dbReference type="AlphaFoldDB" id="A0A0E9PPG6"/>
<organism evidence="1">
    <name type="scientific">Anguilla anguilla</name>
    <name type="common">European freshwater eel</name>
    <name type="synonym">Muraena anguilla</name>
    <dbReference type="NCBI Taxonomy" id="7936"/>
    <lineage>
        <taxon>Eukaryota</taxon>
        <taxon>Metazoa</taxon>
        <taxon>Chordata</taxon>
        <taxon>Craniata</taxon>
        <taxon>Vertebrata</taxon>
        <taxon>Euteleostomi</taxon>
        <taxon>Actinopterygii</taxon>
        <taxon>Neopterygii</taxon>
        <taxon>Teleostei</taxon>
        <taxon>Anguilliformes</taxon>
        <taxon>Anguillidae</taxon>
        <taxon>Anguilla</taxon>
    </lineage>
</organism>
<dbReference type="EMBL" id="GBXM01102385">
    <property type="protein sequence ID" value="JAH06192.1"/>
    <property type="molecule type" value="Transcribed_RNA"/>
</dbReference>
<sequence length="38" mass="4548">MPFNGVFYRKSTSQDLKSRRNENLQDIDLRDQGWVAVY</sequence>
<accession>A0A0E9PPG6</accession>